<dbReference type="EMBL" id="BPQV01000015">
    <property type="protein sequence ID" value="GJE29404.1"/>
    <property type="molecule type" value="Genomic_DNA"/>
</dbReference>
<evidence type="ECO:0000256" key="1">
    <source>
        <dbReference type="SAM" id="MobiDB-lite"/>
    </source>
</evidence>
<keyword evidence="4" id="KW-1185">Reference proteome</keyword>
<name>A0ABQ4TF99_METOR</name>
<gene>
    <name evidence="3" type="ORF">LKMONMHP_4285</name>
</gene>
<organism evidence="3 4">
    <name type="scientific">Methylobacterium organophilum</name>
    <dbReference type="NCBI Taxonomy" id="410"/>
    <lineage>
        <taxon>Bacteria</taxon>
        <taxon>Pseudomonadati</taxon>
        <taxon>Pseudomonadota</taxon>
        <taxon>Alphaproteobacteria</taxon>
        <taxon>Hyphomicrobiales</taxon>
        <taxon>Methylobacteriaceae</taxon>
        <taxon>Methylobacterium</taxon>
    </lineage>
</organism>
<dbReference type="Proteomes" id="UP001055156">
    <property type="component" value="Unassembled WGS sequence"/>
</dbReference>
<feature type="signal peptide" evidence="2">
    <location>
        <begin position="1"/>
        <end position="28"/>
    </location>
</feature>
<feature type="chain" id="PRO_5045394980" description="Cellulose biosynthesis protein BcsN" evidence="2">
    <location>
        <begin position="29"/>
        <end position="353"/>
    </location>
</feature>
<accession>A0ABQ4TF99</accession>
<reference evidence="3" key="2">
    <citation type="submission" date="2021-08" db="EMBL/GenBank/DDBJ databases">
        <authorList>
            <person name="Tani A."/>
            <person name="Ola A."/>
            <person name="Ogura Y."/>
            <person name="Katsura K."/>
            <person name="Hayashi T."/>
        </authorList>
    </citation>
    <scope>NUCLEOTIDE SEQUENCE</scope>
    <source>
        <strain evidence="3">NBRC 15689</strain>
    </source>
</reference>
<comment type="caution">
    <text evidence="3">The sequence shown here is derived from an EMBL/GenBank/DDBJ whole genome shotgun (WGS) entry which is preliminary data.</text>
</comment>
<feature type="compositionally biased region" description="Low complexity" evidence="1">
    <location>
        <begin position="222"/>
        <end position="240"/>
    </location>
</feature>
<sequence length="353" mass="36883">MRSGRRGRPPLTLLVPAILALLSGLVPAGPARAQPVPVLTLPGAGPVAGVVETRQRDGFDQRIRYEGGDGRNHAEIALRNETGDLLLAFPPRLAKPSQFGIESEIAVRFPGQVLRALPVPRQTIYGPVGMALGADCLYAWQWLERPSALQRSGRRPGLIDAAPAAGAPRKVLSLRIRLCRTAQASLGDLVAAVEKLRITLPGAAPSVERPAVTRPRPKAARRPAPVAKPAVEPAPNEPNVLNDRPAPPPKAPPPSPPPRPEIPAPPRSEPAPADQSGRRYIAPTQQAPAASAPEPAGPAAGGPQRYITDVPNPAEAGGRTPAPSPAPGRTTNESLSQDLPPEAYKPKGPPGGP</sequence>
<feature type="region of interest" description="Disordered" evidence="1">
    <location>
        <begin position="206"/>
        <end position="353"/>
    </location>
</feature>
<feature type="compositionally biased region" description="Low complexity" evidence="1">
    <location>
        <begin position="282"/>
        <end position="304"/>
    </location>
</feature>
<feature type="compositionally biased region" description="Pro residues" evidence="1">
    <location>
        <begin position="245"/>
        <end position="269"/>
    </location>
</feature>
<protein>
    <recommendedName>
        <fullName evidence="5">Cellulose biosynthesis protein BcsN</fullName>
    </recommendedName>
</protein>
<dbReference type="RefSeq" id="WP_238313878.1">
    <property type="nucleotide sequence ID" value="NZ_BPQV01000015.1"/>
</dbReference>
<reference evidence="3" key="1">
    <citation type="journal article" date="2021" name="Front. Microbiol.">
        <title>Comprehensive Comparative Genomics and Phenotyping of Methylobacterium Species.</title>
        <authorList>
            <person name="Alessa O."/>
            <person name="Ogura Y."/>
            <person name="Fujitani Y."/>
            <person name="Takami H."/>
            <person name="Hayashi T."/>
            <person name="Sahin N."/>
            <person name="Tani A."/>
        </authorList>
    </citation>
    <scope>NUCLEOTIDE SEQUENCE</scope>
    <source>
        <strain evidence="3">NBRC 15689</strain>
    </source>
</reference>
<evidence type="ECO:0008006" key="5">
    <source>
        <dbReference type="Google" id="ProtNLM"/>
    </source>
</evidence>
<dbReference type="InterPro" id="IPR031482">
    <property type="entry name" value="CBP_BcsN"/>
</dbReference>
<evidence type="ECO:0000313" key="3">
    <source>
        <dbReference type="EMBL" id="GJE29404.1"/>
    </source>
</evidence>
<dbReference type="Pfam" id="PF17038">
    <property type="entry name" value="CBP_BcsN"/>
    <property type="match status" value="1"/>
</dbReference>
<evidence type="ECO:0000256" key="2">
    <source>
        <dbReference type="SAM" id="SignalP"/>
    </source>
</evidence>
<keyword evidence="2" id="KW-0732">Signal</keyword>
<evidence type="ECO:0000313" key="4">
    <source>
        <dbReference type="Proteomes" id="UP001055156"/>
    </source>
</evidence>
<proteinExistence type="predicted"/>